<dbReference type="GeneTree" id="ENSGT01140000284331"/>
<evidence type="ECO:0000313" key="2">
    <source>
        <dbReference type="Proteomes" id="UP000694580"/>
    </source>
</evidence>
<reference evidence="1" key="2">
    <citation type="submission" date="2025-08" db="UniProtKB">
        <authorList>
            <consortium name="Ensembl"/>
        </authorList>
    </citation>
    <scope>IDENTIFICATION</scope>
</reference>
<dbReference type="AlphaFoldDB" id="A0AAY4EKC2"/>
<dbReference type="Gene3D" id="1.10.10.10">
    <property type="entry name" value="Winged helix-like DNA-binding domain superfamily/Winged helix DNA-binding domain"/>
    <property type="match status" value="1"/>
</dbReference>
<dbReference type="Proteomes" id="UP000694580">
    <property type="component" value="Chromosome 3"/>
</dbReference>
<reference evidence="1" key="3">
    <citation type="submission" date="2025-09" db="UniProtKB">
        <authorList>
            <consortium name="Ensembl"/>
        </authorList>
    </citation>
    <scope>IDENTIFICATION</scope>
</reference>
<sequence>MGKSKEISQDIRNSRCLKVPRSSVQTIIRKYKQHGSVQPSYRSGRRWLLSPGDERVLVRNVRINSTAKDLVKMLAEAVLYRHALKDRLHFAHTHRDKDPNFWRHVLCQCFGLGITKP</sequence>
<dbReference type="InterPro" id="IPR036388">
    <property type="entry name" value="WH-like_DNA-bd_sf"/>
</dbReference>
<proteinExistence type="predicted"/>
<evidence type="ECO:0008006" key="3">
    <source>
        <dbReference type="Google" id="ProtNLM"/>
    </source>
</evidence>
<accession>A0AAY4EKC2</accession>
<reference evidence="1 2" key="1">
    <citation type="submission" date="2020-06" db="EMBL/GenBank/DDBJ databases">
        <authorList>
            <consortium name="Wellcome Sanger Institute Data Sharing"/>
        </authorList>
    </citation>
    <scope>NUCLEOTIDE SEQUENCE [LARGE SCALE GENOMIC DNA]</scope>
</reference>
<keyword evidence="2" id="KW-1185">Reference proteome</keyword>
<organism evidence="1 2">
    <name type="scientific">Denticeps clupeoides</name>
    <name type="common">denticle herring</name>
    <dbReference type="NCBI Taxonomy" id="299321"/>
    <lineage>
        <taxon>Eukaryota</taxon>
        <taxon>Metazoa</taxon>
        <taxon>Chordata</taxon>
        <taxon>Craniata</taxon>
        <taxon>Vertebrata</taxon>
        <taxon>Euteleostomi</taxon>
        <taxon>Actinopterygii</taxon>
        <taxon>Neopterygii</taxon>
        <taxon>Teleostei</taxon>
        <taxon>Clupei</taxon>
        <taxon>Clupeiformes</taxon>
        <taxon>Denticipitoidei</taxon>
        <taxon>Denticipitidae</taxon>
        <taxon>Denticeps</taxon>
    </lineage>
</organism>
<name>A0AAY4EKC2_9TELE</name>
<protein>
    <recommendedName>
        <fullName evidence="3">Transposase</fullName>
    </recommendedName>
</protein>
<dbReference type="Ensembl" id="ENSDCDT00010068776.1">
    <property type="protein sequence ID" value="ENSDCDP00010058082.1"/>
    <property type="gene ID" value="ENSDCDG00010032763.1"/>
</dbReference>
<evidence type="ECO:0000313" key="1">
    <source>
        <dbReference type="Ensembl" id="ENSDCDP00010058082.1"/>
    </source>
</evidence>